<dbReference type="Gene3D" id="2.60.40.640">
    <property type="match status" value="1"/>
</dbReference>
<dbReference type="Proteomes" id="UP000789342">
    <property type="component" value="Unassembled WGS sequence"/>
</dbReference>
<dbReference type="InterPro" id="IPR014752">
    <property type="entry name" value="Arrestin-like_C"/>
</dbReference>
<protein>
    <submittedName>
        <fullName evidence="3">219_t:CDS:1</fullName>
    </submittedName>
</protein>
<feature type="compositionally biased region" description="Polar residues" evidence="1">
    <location>
        <begin position="411"/>
        <end position="432"/>
    </location>
</feature>
<feature type="compositionally biased region" description="Polar residues" evidence="1">
    <location>
        <begin position="603"/>
        <end position="621"/>
    </location>
</feature>
<feature type="region of interest" description="Disordered" evidence="1">
    <location>
        <begin position="337"/>
        <end position="385"/>
    </location>
</feature>
<feature type="region of interest" description="Disordered" evidence="1">
    <location>
        <begin position="598"/>
        <end position="635"/>
    </location>
</feature>
<feature type="region of interest" description="Disordered" evidence="1">
    <location>
        <begin position="411"/>
        <end position="433"/>
    </location>
</feature>
<evidence type="ECO:0000259" key="2">
    <source>
        <dbReference type="Pfam" id="PF00339"/>
    </source>
</evidence>
<accession>A0A9N9BSH3</accession>
<dbReference type="OrthoDB" id="2333384at2759"/>
<dbReference type="InterPro" id="IPR011021">
    <property type="entry name" value="Arrestin-like_N"/>
</dbReference>
<dbReference type="Pfam" id="PF00339">
    <property type="entry name" value="Arrestin_N"/>
    <property type="match status" value="1"/>
</dbReference>
<dbReference type="EMBL" id="CAJVPV010004556">
    <property type="protein sequence ID" value="CAG8575702.1"/>
    <property type="molecule type" value="Genomic_DNA"/>
</dbReference>
<reference evidence="3" key="1">
    <citation type="submission" date="2021-06" db="EMBL/GenBank/DDBJ databases">
        <authorList>
            <person name="Kallberg Y."/>
            <person name="Tangrot J."/>
            <person name="Rosling A."/>
        </authorList>
    </citation>
    <scope>NUCLEOTIDE SEQUENCE</scope>
    <source>
        <strain evidence="3">CL551</strain>
    </source>
</reference>
<dbReference type="AlphaFoldDB" id="A0A9N9BSH3"/>
<evidence type="ECO:0000313" key="4">
    <source>
        <dbReference type="Proteomes" id="UP000789342"/>
    </source>
</evidence>
<evidence type="ECO:0000256" key="1">
    <source>
        <dbReference type="SAM" id="MobiDB-lite"/>
    </source>
</evidence>
<proteinExistence type="predicted"/>
<gene>
    <name evidence="3" type="ORF">AMORRO_LOCUS6681</name>
</gene>
<feature type="region of interest" description="Disordered" evidence="1">
    <location>
        <begin position="525"/>
        <end position="565"/>
    </location>
</feature>
<dbReference type="SUPFAM" id="SSF81296">
    <property type="entry name" value="E set domains"/>
    <property type="match status" value="1"/>
</dbReference>
<organism evidence="3 4">
    <name type="scientific">Acaulospora morrowiae</name>
    <dbReference type="NCBI Taxonomy" id="94023"/>
    <lineage>
        <taxon>Eukaryota</taxon>
        <taxon>Fungi</taxon>
        <taxon>Fungi incertae sedis</taxon>
        <taxon>Mucoromycota</taxon>
        <taxon>Glomeromycotina</taxon>
        <taxon>Glomeromycetes</taxon>
        <taxon>Diversisporales</taxon>
        <taxon>Acaulosporaceae</taxon>
        <taxon>Acaulospora</taxon>
    </lineage>
</organism>
<sequence length="648" mass="73620">MSSISPTNQSFGGTLVKNRCPSSTYLKTHKYITFSYAIGSTTFQQGMLGDADSYLEGTVHLRYEKPCFVKNVILHFRGSEKTSWYKAQARTKAVYAGEQVLADKTDKIWDSEQEHPVTILDIPFKILLPYNLPETVNTEIGQVNYTLRVAVSKKGNFGTYSTQVAEIQCPLKRILLLDSSNVFPFKFRGESRSGIDYNFILPPNKNFNLGTYVTIPMRIRFLRQGVSVERVEIALKTCMDFRCENPNETRHIKETSTSMVIPRQEIKYVQSNSQHFEGECIHTINLFVPRSVQPTYSGRFISVNHQFCVKFCLWGADNDFQVEESVRVANIHEKCVESASLPQPPSPQSQTPTSARQQHRQPPARNITTPYPNVTYDDDNESYISSQNYDLDHRGADREFLSSHDQYETQTYQRNNKSGPGSRRPSQASSATLMMETPPPFPYNVALDGYDQLFSSYGFNTESDDLWLREKLQELAIIHQHRQHNIYSHNSKSPVYIAPKSPPMQPPPPTPPISVINNLYKEMSGHPMNSSKLPPYENAANLEKGYHPSSNMEKESSQISVESDLTQQHPSLNIEKESSQIEKELSPRLLPTLNLANLHHSRPSTPSVRSATPSQYPRNVTSPPPYRGHPTSLRSHQYVEAYTCDFDS</sequence>
<comment type="caution">
    <text evidence="3">The sequence shown here is derived from an EMBL/GenBank/DDBJ whole genome shotgun (WGS) entry which is preliminary data.</text>
</comment>
<keyword evidence="4" id="KW-1185">Reference proteome</keyword>
<evidence type="ECO:0000313" key="3">
    <source>
        <dbReference type="EMBL" id="CAG8575702.1"/>
    </source>
</evidence>
<name>A0A9N9BSH3_9GLOM</name>
<feature type="domain" description="Arrestin-like N-terminal" evidence="2">
    <location>
        <begin position="54"/>
        <end position="159"/>
    </location>
</feature>
<dbReference type="InterPro" id="IPR014756">
    <property type="entry name" value="Ig_E-set"/>
</dbReference>